<protein>
    <submittedName>
        <fullName evidence="1">Uncharacterized protein</fullName>
    </submittedName>
</protein>
<dbReference type="EMBL" id="CAJOBH010038501">
    <property type="protein sequence ID" value="CAF4315324.1"/>
    <property type="molecule type" value="Genomic_DNA"/>
</dbReference>
<evidence type="ECO:0000313" key="1">
    <source>
        <dbReference type="EMBL" id="CAF4315324.1"/>
    </source>
</evidence>
<evidence type="ECO:0000313" key="2">
    <source>
        <dbReference type="Proteomes" id="UP000681967"/>
    </source>
</evidence>
<feature type="non-terminal residue" evidence="1">
    <location>
        <position position="79"/>
    </location>
</feature>
<reference evidence="1" key="1">
    <citation type="submission" date="2021-02" db="EMBL/GenBank/DDBJ databases">
        <authorList>
            <person name="Nowell W R."/>
        </authorList>
    </citation>
    <scope>NUCLEOTIDE SEQUENCE</scope>
</reference>
<gene>
    <name evidence="1" type="ORF">BYL167_LOCUS28053</name>
</gene>
<name>A0A8S2U133_9BILA</name>
<sequence>MAESSPSSEELCVACSSQPFDLICSCGGKFDFFCINTHVEEIRLEFEFVQSETGQRLLELEQTVENNDCAKKRTMVENW</sequence>
<organism evidence="1 2">
    <name type="scientific">Rotaria magnacalcarata</name>
    <dbReference type="NCBI Taxonomy" id="392030"/>
    <lineage>
        <taxon>Eukaryota</taxon>
        <taxon>Metazoa</taxon>
        <taxon>Spiralia</taxon>
        <taxon>Gnathifera</taxon>
        <taxon>Rotifera</taxon>
        <taxon>Eurotatoria</taxon>
        <taxon>Bdelloidea</taxon>
        <taxon>Philodinida</taxon>
        <taxon>Philodinidae</taxon>
        <taxon>Rotaria</taxon>
    </lineage>
</organism>
<accession>A0A8S2U133</accession>
<comment type="caution">
    <text evidence="1">The sequence shown here is derived from an EMBL/GenBank/DDBJ whole genome shotgun (WGS) entry which is preliminary data.</text>
</comment>
<proteinExistence type="predicted"/>
<dbReference type="AlphaFoldDB" id="A0A8S2U133"/>
<dbReference type="Proteomes" id="UP000681967">
    <property type="component" value="Unassembled WGS sequence"/>
</dbReference>